<protein>
    <submittedName>
        <fullName evidence="2">Uncharacterized protein</fullName>
    </submittedName>
</protein>
<keyword evidence="1" id="KW-0732">Signal</keyword>
<accession>A0ABT7SVW6</accession>
<feature type="chain" id="PRO_5046116000" evidence="1">
    <location>
        <begin position="24"/>
        <end position="569"/>
    </location>
</feature>
<evidence type="ECO:0000313" key="3">
    <source>
        <dbReference type="Proteomes" id="UP001234343"/>
    </source>
</evidence>
<keyword evidence="3" id="KW-1185">Reference proteome</keyword>
<organism evidence="2 3">
    <name type="scientific">Alteromonas arenosi</name>
    <dbReference type="NCBI Taxonomy" id="3055817"/>
    <lineage>
        <taxon>Bacteria</taxon>
        <taxon>Pseudomonadati</taxon>
        <taxon>Pseudomonadota</taxon>
        <taxon>Gammaproteobacteria</taxon>
        <taxon>Alteromonadales</taxon>
        <taxon>Alteromonadaceae</taxon>
        <taxon>Alteromonas/Salinimonas group</taxon>
        <taxon>Alteromonas</taxon>
    </lineage>
</organism>
<gene>
    <name evidence="2" type="ORF">QTP81_06860</name>
</gene>
<evidence type="ECO:0000256" key="1">
    <source>
        <dbReference type="SAM" id="SignalP"/>
    </source>
</evidence>
<dbReference type="Proteomes" id="UP001234343">
    <property type="component" value="Unassembled WGS sequence"/>
</dbReference>
<reference evidence="2 3" key="1">
    <citation type="submission" date="2023-06" db="EMBL/GenBank/DDBJ databases">
        <title>Alteromonas sp. ASW11-36 isolated from intertidal sand.</title>
        <authorList>
            <person name="Li Y."/>
        </authorList>
    </citation>
    <scope>NUCLEOTIDE SEQUENCE [LARGE SCALE GENOMIC DNA]</scope>
    <source>
        <strain evidence="2 3">ASW11-36</strain>
    </source>
</reference>
<sequence>MNKRYFSPSKLSSACVASMLMLAGCGSDVQDQGVISERNQVFTGRAIDGYIARATVFIDSNNNGTRDAWEVWAFTDNQGYFSYNPLTDTDYCTSDASEQQAQYCLTSSTGFSNAVLRIDSGYDTLTGEPFSGQLSRRISTPSEGNVENVIISPITSILTNVESSQRDSVLQSLDINAADIDLDYLATTSGTGIDSQLLNTAIKIHKAVTILSDRLTDIYTEVGNEFDTPNDATAAIYRGLAAEIVQSGSSLNEILASDNALARVIQSAEDEVIALYERKEYALPPESEQQKQTAFNRVIGITDNLASLTDQLIPPTVDTNMETATGSARLVEVLTVKALQERSNNDSTIESMVNFFASADDSLVSVLVDAVSTDLADVSALVQNDFSGSDFDSAEEITQAAQLPDDAEPFSQLSGMTLRVSDLDLGTAPNSVDDSEVEFYFMGDTDAIDGSFSACVKFIDDANASTGELGDGNTRGELVDGFWSLLGSTSDNAESFNLLLTITFLETTYQAILKPAGNATIDNIDYTVARFDLDGEFREFHSTDWLQTTDVIPTNNAECEARLPSRVGL</sequence>
<evidence type="ECO:0000313" key="2">
    <source>
        <dbReference type="EMBL" id="MDM7860311.1"/>
    </source>
</evidence>
<dbReference type="RefSeq" id="WP_289364616.1">
    <property type="nucleotide sequence ID" value="NZ_JAUCBP010000007.1"/>
</dbReference>
<feature type="signal peptide" evidence="1">
    <location>
        <begin position="1"/>
        <end position="23"/>
    </location>
</feature>
<proteinExistence type="predicted"/>
<dbReference type="PROSITE" id="PS51257">
    <property type="entry name" value="PROKAR_LIPOPROTEIN"/>
    <property type="match status" value="1"/>
</dbReference>
<comment type="caution">
    <text evidence="2">The sequence shown here is derived from an EMBL/GenBank/DDBJ whole genome shotgun (WGS) entry which is preliminary data.</text>
</comment>
<dbReference type="EMBL" id="JAUCBP010000007">
    <property type="protein sequence ID" value="MDM7860311.1"/>
    <property type="molecule type" value="Genomic_DNA"/>
</dbReference>
<name>A0ABT7SVW6_9ALTE</name>